<keyword evidence="12" id="KW-0456">Lyase</keyword>
<dbReference type="PANTHER" id="PTHR31321:SF58">
    <property type="entry name" value="METHYLESTERASE, PUTATIVE-RELATED"/>
    <property type="match status" value="1"/>
</dbReference>
<dbReference type="GO" id="GO:0030599">
    <property type="term" value="F:pectinesterase activity"/>
    <property type="evidence" value="ECO:0007669"/>
    <property type="project" value="UniProtKB-EC"/>
</dbReference>
<dbReference type="FunFam" id="2.160.20.10:FF:000014">
    <property type="entry name" value="Pectinesterase"/>
    <property type="match status" value="3"/>
</dbReference>
<comment type="catalytic activity">
    <reaction evidence="9">
        <text>[(1-&gt;4)-alpha-D-galacturonosyl methyl ester](n) + n H2O = [(1-&gt;4)-alpha-D-galacturonosyl](n) + n methanol + n H(+)</text>
        <dbReference type="Rhea" id="RHEA:22380"/>
        <dbReference type="Rhea" id="RHEA-COMP:14570"/>
        <dbReference type="Rhea" id="RHEA-COMP:14573"/>
        <dbReference type="ChEBI" id="CHEBI:15377"/>
        <dbReference type="ChEBI" id="CHEBI:15378"/>
        <dbReference type="ChEBI" id="CHEBI:17790"/>
        <dbReference type="ChEBI" id="CHEBI:140522"/>
        <dbReference type="ChEBI" id="CHEBI:140523"/>
        <dbReference type="EC" id="3.1.1.11"/>
    </reaction>
</comment>
<feature type="chain" id="PRO_5015394611" description="pectinesterase" evidence="10">
    <location>
        <begin position="18"/>
        <end position="1835"/>
    </location>
</feature>
<comment type="similarity">
    <text evidence="3">Belongs to the pectinesterase family.</text>
</comment>
<evidence type="ECO:0000256" key="6">
    <source>
        <dbReference type="ARBA" id="ARBA00022729"/>
    </source>
</evidence>
<name>A0A2T2ZSI1_9PEZI</name>
<dbReference type="GO" id="GO:0005576">
    <property type="term" value="C:extracellular region"/>
    <property type="evidence" value="ECO:0007669"/>
    <property type="project" value="UniProtKB-SubCell"/>
</dbReference>
<gene>
    <name evidence="12" type="ORF">BD289DRAFT_497139</name>
</gene>
<feature type="domain" description="Pectinesterase catalytic" evidence="11">
    <location>
        <begin position="362"/>
        <end position="652"/>
    </location>
</feature>
<dbReference type="STRING" id="2025994.A0A2T2ZSI1"/>
<dbReference type="PANTHER" id="PTHR31321">
    <property type="entry name" value="ACYL-COA THIOESTER HYDROLASE YBHC-RELATED"/>
    <property type="match status" value="1"/>
</dbReference>
<evidence type="ECO:0000256" key="4">
    <source>
        <dbReference type="ARBA" id="ARBA00013229"/>
    </source>
</evidence>
<dbReference type="GO" id="GO:0045490">
    <property type="term" value="P:pectin catabolic process"/>
    <property type="evidence" value="ECO:0007669"/>
    <property type="project" value="UniProtKB-UniPathway"/>
</dbReference>
<proteinExistence type="inferred from homology"/>
<dbReference type="UniPathway" id="UPA00545">
    <property type="reaction ID" value="UER00823"/>
</dbReference>
<evidence type="ECO:0000256" key="8">
    <source>
        <dbReference type="ARBA" id="ARBA00023085"/>
    </source>
</evidence>
<keyword evidence="8" id="KW-0063">Aspartyl esterase</keyword>
<organism evidence="12 13">
    <name type="scientific">Coniella lustricola</name>
    <dbReference type="NCBI Taxonomy" id="2025994"/>
    <lineage>
        <taxon>Eukaryota</taxon>
        <taxon>Fungi</taxon>
        <taxon>Dikarya</taxon>
        <taxon>Ascomycota</taxon>
        <taxon>Pezizomycotina</taxon>
        <taxon>Sordariomycetes</taxon>
        <taxon>Sordariomycetidae</taxon>
        <taxon>Diaporthales</taxon>
        <taxon>Schizoparmaceae</taxon>
        <taxon>Coniella</taxon>
    </lineage>
</organism>
<comment type="pathway">
    <text evidence="2">Glycan metabolism; pectin degradation; 2-dehydro-3-deoxy-D-gluconate from pectin: step 1/5.</text>
</comment>
<dbReference type="Gene3D" id="2.160.20.10">
    <property type="entry name" value="Single-stranded right-handed beta-helix, Pectin lyase-like"/>
    <property type="match status" value="4"/>
</dbReference>
<evidence type="ECO:0000256" key="1">
    <source>
        <dbReference type="ARBA" id="ARBA00004613"/>
    </source>
</evidence>
<evidence type="ECO:0000313" key="12">
    <source>
        <dbReference type="EMBL" id="PSR75186.1"/>
    </source>
</evidence>
<evidence type="ECO:0000313" key="13">
    <source>
        <dbReference type="Proteomes" id="UP000241462"/>
    </source>
</evidence>
<accession>A0A2T2ZSI1</accession>
<protein>
    <recommendedName>
        <fullName evidence="4">pectinesterase</fullName>
        <ecNumber evidence="4">3.1.1.11</ecNumber>
    </recommendedName>
</protein>
<keyword evidence="5" id="KW-0964">Secreted</keyword>
<dbReference type="EMBL" id="KZ678791">
    <property type="protein sequence ID" value="PSR75186.1"/>
    <property type="molecule type" value="Genomic_DNA"/>
</dbReference>
<dbReference type="GO" id="GO:0042545">
    <property type="term" value="P:cell wall modification"/>
    <property type="evidence" value="ECO:0007669"/>
    <property type="project" value="InterPro"/>
</dbReference>
<feature type="signal peptide" evidence="10">
    <location>
        <begin position="1"/>
        <end position="17"/>
    </location>
</feature>
<evidence type="ECO:0000256" key="7">
    <source>
        <dbReference type="ARBA" id="ARBA00022801"/>
    </source>
</evidence>
<dbReference type="Pfam" id="PF01095">
    <property type="entry name" value="Pectinesterase"/>
    <property type="match status" value="3"/>
</dbReference>
<feature type="domain" description="Pectinesterase catalytic" evidence="11">
    <location>
        <begin position="709"/>
        <end position="1006"/>
    </location>
</feature>
<dbReference type="Proteomes" id="UP000241462">
    <property type="component" value="Unassembled WGS sequence"/>
</dbReference>
<evidence type="ECO:0000256" key="10">
    <source>
        <dbReference type="SAM" id="SignalP"/>
    </source>
</evidence>
<evidence type="ECO:0000256" key="3">
    <source>
        <dbReference type="ARBA" id="ARBA00008891"/>
    </source>
</evidence>
<keyword evidence="6 10" id="KW-0732">Signal</keyword>
<evidence type="ECO:0000259" key="11">
    <source>
        <dbReference type="Pfam" id="PF01095"/>
    </source>
</evidence>
<sequence>MKWQLTLLGLVPVLATAQQGELPFYRDMIPSVTVTMSKRGTATSSTAIVSSSSSSSSTITGKFANTVMPRKKTGFTNKFHATASPSIVTVALDGSGQFSVIGSAIAYAQSQSYPTVTIKAGTYTEAITVSATAAVTIVGEAGASNNYADNLVTISNSVAAPLTISSTAVKGITFRNINFYNTNSLLSVGAVYIKGLQHAFYSCQFVSAGAGAITGGNAAALVADSYIEALDKAIYAYPSLYIYNTALTVARSGGLILYTQGYTYNSVLYNSTTVFDSCSVVQKAGYTNSFYLFAANQNGSVAVYLASASSSLSSAALSSAISSSSSLSTSLVATSSVISSATSTATVATTAIYTVAPTPTGSQYGSVMSAVAALPADGNAYTISILAGTYTEQVWVNRTGLGKVTLVGKTDFPNDYTQNQVTIQFSMGVLTSANSDEITPVINWKRTDGSGLALYNIDFVNNYPQTSNTAALAADFYGTNMAAYGCSFKGYQDTLLANQGVQVFSNCYIEGSIDFIWGYSKAYFHQCYIASNTAGACITAQNRPSSTWAGGFVFDSCYVTYTSSYGSTTGTTYLGRPWSEYAIAVYKNSYLDKHIAAAGWKAWSTTSPQTDYVLFGEYNNSGPGAWSSSRASFATNLTDSAVAAYTLDAFIGSTSWLDMTAYNYVPSYPLGSSTTPTTTTPTTTANATAVWAHPTDGTAPPAGAVLVSVGGVETGSFSNLTDALASLPDDTSTQIIFMYPGTYTEQVPPIERNGPVMIIGYTTASPGSSYADNTVTITYAHGLSVSPLPTGHSDAETATVSTASTKISMYNIVIENSANLDGSLASYVTLAGSIYGDQIGFYGCSFIGWQDTLLTGNKAGYQYYESCYIEGAIDFIWGYSKAYFKGCTIGAKRASSAITAQSRASSSAIGGYIFDQCLFTAAPDATVDLTQSVYLGRPYNSYALVVVKSSYLDSIIAPSGWKVWSTTAPNTDHITFAEYNNSGPGSWENNAAARVAWQNCTLLTSDTYSLATVMGDSTDWIDLTNWNNIVTPSPLALTVPTASANSTTIYNGTAPPAGAFIVSKTAIAGLTTYDTVQSALNALPTSSKTTATVFIYPGVYEEQLVLNKSGTTIFLGYSEATDDYTQNQVTISFNDGIDTGSDASNSDSATVYAAGNYFQAVNINFKNTFGTTEDYASLGFGVKSSKYAGLYGCQVYGNQDALLINGYLFAYNTYIEGNVDMIWGSGAAYFLNSTISPNEDKISLTADKRTDNTTAAGFVFDQCTVTPAAGATFSQISLGRPWNAYARVAFIQSYLGSCVEAAGWNAWSSSDPRTTGVMFGELANYGPGASTSGRASFSTQLTADEAAQFELASFFASTSWINMTLVHSTPFTAGNISVVISSASVLSTTTVTSTVVSTISTSLRLTTTALPVTVTQASTTTLSIGATITPDPTTKVATTKSTSTITTTSSVADKLVTTFSTILVDVGTTITPVMGTVTSVVKSTTTQISLITTTAKASTVKSTTTVTSIVTSTPNAISITVSEGISTTVTSTVSPKANTVTSSSRVTVGNGGTTTTTTKAATTTVSITTTSTATSKSTTTLACIPSAAKAKRSKIFGRLAYTPVTHLLAPRATTTLATTTSGAEAGAEATQTATITVISYTTAFTTTAFTTVPGSTTTTVTQVTISTGKTTTLKPVTVSATTTSVILKTVGTTISGTTSTTTSTVTKSTGKTSTLKASTATVFTTSLATATAKSTITASGVTTTSMVTVNAKTTTILPAETVTVVKSADTTVKATVTLATATTTVWKTTTTTVKPSVTATLQSTTTKTTTIKAKTTITSVVATKTRAGAGVCSTV</sequence>
<comment type="subcellular location">
    <subcellularLocation>
        <location evidence="1">Secreted</location>
    </subcellularLocation>
</comment>
<reference evidence="12 13" key="1">
    <citation type="journal article" date="2018" name="Mycol. Prog.">
        <title>Coniella lustricola, a new species from submerged detritus.</title>
        <authorList>
            <person name="Raudabaugh D.B."/>
            <person name="Iturriaga T."/>
            <person name="Carver A."/>
            <person name="Mondo S."/>
            <person name="Pangilinan J."/>
            <person name="Lipzen A."/>
            <person name="He G."/>
            <person name="Amirebrahimi M."/>
            <person name="Grigoriev I.V."/>
            <person name="Miller A.N."/>
        </authorList>
    </citation>
    <scope>NUCLEOTIDE SEQUENCE [LARGE SCALE GENOMIC DNA]</scope>
    <source>
        <strain evidence="12 13">B22-T-1</strain>
    </source>
</reference>
<keyword evidence="7" id="KW-0378">Hydrolase</keyword>
<dbReference type="InParanoid" id="A0A2T2ZSI1"/>
<dbReference type="EC" id="3.1.1.11" evidence="4"/>
<dbReference type="InterPro" id="IPR000070">
    <property type="entry name" value="Pectinesterase_cat"/>
</dbReference>
<dbReference type="GO" id="GO:0016829">
    <property type="term" value="F:lyase activity"/>
    <property type="evidence" value="ECO:0007669"/>
    <property type="project" value="UniProtKB-KW"/>
</dbReference>
<keyword evidence="13" id="KW-1185">Reference proteome</keyword>
<evidence type="ECO:0000256" key="2">
    <source>
        <dbReference type="ARBA" id="ARBA00005184"/>
    </source>
</evidence>
<evidence type="ECO:0000256" key="9">
    <source>
        <dbReference type="ARBA" id="ARBA00047928"/>
    </source>
</evidence>
<evidence type="ECO:0000256" key="5">
    <source>
        <dbReference type="ARBA" id="ARBA00022525"/>
    </source>
</evidence>
<dbReference type="SUPFAM" id="SSF51126">
    <property type="entry name" value="Pectin lyase-like"/>
    <property type="match status" value="4"/>
</dbReference>
<dbReference type="InterPro" id="IPR011050">
    <property type="entry name" value="Pectin_lyase_fold/virulence"/>
</dbReference>
<dbReference type="InterPro" id="IPR012334">
    <property type="entry name" value="Pectin_lyas_fold"/>
</dbReference>
<feature type="domain" description="Pectinesterase catalytic" evidence="11">
    <location>
        <begin position="1067"/>
        <end position="1355"/>
    </location>
</feature>
<dbReference type="OrthoDB" id="5241203at2759"/>